<evidence type="ECO:0000256" key="3">
    <source>
        <dbReference type="SAM" id="Phobius"/>
    </source>
</evidence>
<dbReference type="InterPro" id="IPR008964">
    <property type="entry name" value="Invasin/intimin_cell_adhesion"/>
</dbReference>
<dbReference type="SUPFAM" id="SSF49373">
    <property type="entry name" value="Invasin/intimin cell-adhesion fragments"/>
    <property type="match status" value="1"/>
</dbReference>
<dbReference type="FunFam" id="2.40.160.160:FF:000001">
    <property type="entry name" value="Intimin-like inverse autotransporter SinH"/>
    <property type="match status" value="1"/>
</dbReference>
<dbReference type="RefSeq" id="WP_167376280.1">
    <property type="nucleotide sequence ID" value="NZ_CAWNGD010000057.1"/>
</dbReference>
<dbReference type="EMBL" id="MUBJ01000015">
    <property type="protein sequence ID" value="OTA15459.1"/>
    <property type="molecule type" value="Genomic_DNA"/>
</dbReference>
<evidence type="ECO:0000259" key="4">
    <source>
        <dbReference type="Pfam" id="PF11924"/>
    </source>
</evidence>
<dbReference type="PRINTS" id="PR01369">
    <property type="entry name" value="INTIMIN"/>
</dbReference>
<sequence length="1144" mass="128026">MDSYISKKFVRFLVFIYSVFIFPLTSLSAFAVDGKKYEHQSQKKFLENKESSEDNLSDKENEKAGLIAQNIQTVSNVLSSSPSQLAEQAKSYALGKINSTVNGEAQKWLSQFGTAKINFSMDRKGKLDNGSLDLLLPLYDNKSDWLFFSQLGYRNKDSRHTLNLGFGGRYFTPSWMYGLNSFYDFDVTGNNKRIGLGGEAWTDYAKFSANTYWRVSDWHDSPHEKGWEERPANGFDIIGEFFLPAYPNIGGKLAYEQYFGDKVALFDRDTKQKDPSLARFGVNYTPVPLVTMGVDYKLGSGGHSETLFQTNFNYRFGVPFEAQLAPDSVASMRTLAGSRHDLVERNNQIVLDYRKKGEKEVLLNIQQQNITGYSYQRWDPIHATVTPKDAKLLWQINDSFSKNNGEITDGVNPIRLTLPKYDTDPKANNTYKLSFTAQDSNGNESKPSSITVTVEPFVLKGDVTKTQVKTNEPGEVAYKFLATITHGTKDNDALANLKVNNLQWSVDDVNSKEVKWTKGSDTTNGLGQLEATLSSTKPLKDVKVYLAMDGMRQKEIANNLDFSKEVESEYKVEVNTADSSPMEVGKGNGYTFTATIRDAANNLLKEKDVKVKWSVKNGLPHGVSWKKVKETDKTDANGQISATLVSEEAAQGIIVEVTIDGAKTASTADPVDFVKDKAKDITWNIPPEGKVYSAVYNQEQKIIVTIPNSSNVDFQQGHNHKFTNAEQYPGLKLDSGSPETVGLGKQITFTITSTQITEKEAIELTLTETGGNKVTIKSPPISFKAGLNDLKIFSFKVDNPGHQPNREYIANGQDKVRLKIEIRKGEDNSTARNISIDPSQIQWIANFDKSLKDKFNFTLESPTTNGVGLLYADLVTKAAIENGVRVSVKIPTSSSEGGKEVTLDDNQRINFEPVPKLAMFRVFNKDAPDIYQDFDINSNGPSNVFNSLQARLLKENGERLPDAGENFKVTYSGDVGTIVDSSKLINSESGLISFDMTPSTRGTRSALTEQTFKARIVNKSTREVTAYEYHWKPIRWFLMMGVNKEAKKQQKDAYCQSSNYLKDVKNIHVWNYDKRGDRDTLVNEFENLPKWGFFKVPVAGNTPSDKSIMNVLNIDTDKFEALNISTLQTQDTNDSTPVFCLFRD</sequence>
<protein>
    <recommendedName>
        <fullName evidence="4">Inverse autotransporter beta-domain domain-containing protein</fullName>
    </recommendedName>
</protein>
<keyword evidence="2" id="KW-0175">Coiled coil</keyword>
<comment type="caution">
    <text evidence="5">The sequence shown here is derived from an EMBL/GenBank/DDBJ whole genome shotgun (WGS) entry which is preliminary data.</text>
</comment>
<dbReference type="InterPro" id="IPR013783">
    <property type="entry name" value="Ig-like_fold"/>
</dbReference>
<dbReference type="Gene3D" id="2.60.40.10">
    <property type="entry name" value="Immunoglobulins"/>
    <property type="match status" value="1"/>
</dbReference>
<feature type="transmembrane region" description="Helical" evidence="3">
    <location>
        <begin position="12"/>
        <end position="32"/>
    </location>
</feature>
<gene>
    <name evidence="5" type="ORF">Xvie_02741</name>
</gene>
<dbReference type="InterPro" id="IPR003535">
    <property type="entry name" value="Intimin/invasin_bac"/>
</dbReference>
<name>A0A1Y2SB90_9GAMM</name>
<dbReference type="Proteomes" id="UP000194350">
    <property type="component" value="Unassembled WGS sequence"/>
</dbReference>
<comment type="similarity">
    <text evidence="1">Belongs to the intimin/invasin family.</text>
</comment>
<feature type="coiled-coil region" evidence="2">
    <location>
        <begin position="42"/>
        <end position="69"/>
    </location>
</feature>
<keyword evidence="3" id="KW-1133">Transmembrane helix</keyword>
<evidence type="ECO:0000313" key="5">
    <source>
        <dbReference type="EMBL" id="OTA15459.1"/>
    </source>
</evidence>
<dbReference type="STRING" id="351656.Xvie_02741"/>
<evidence type="ECO:0000256" key="2">
    <source>
        <dbReference type="SAM" id="Coils"/>
    </source>
</evidence>
<dbReference type="AlphaFoldDB" id="A0A1Y2SB90"/>
<feature type="domain" description="Inverse autotransporter beta-domain" evidence="4">
    <location>
        <begin position="76"/>
        <end position="347"/>
    </location>
</feature>
<organism evidence="5 6">
    <name type="scientific">Xenorhabdus vietnamensis</name>
    <dbReference type="NCBI Taxonomy" id="351656"/>
    <lineage>
        <taxon>Bacteria</taxon>
        <taxon>Pseudomonadati</taxon>
        <taxon>Pseudomonadota</taxon>
        <taxon>Gammaproteobacteria</taxon>
        <taxon>Enterobacterales</taxon>
        <taxon>Morganellaceae</taxon>
        <taxon>Xenorhabdus</taxon>
    </lineage>
</organism>
<keyword evidence="3" id="KW-0812">Transmembrane</keyword>
<dbReference type="Gene3D" id="2.40.160.160">
    <property type="entry name" value="Inverse autotransporter, beta-domain"/>
    <property type="match status" value="1"/>
</dbReference>
<dbReference type="PANTHER" id="PTHR39576:SF2">
    <property type="entry name" value="ATTACHING AND EFFACING PROTEIN HOMOLOG-RELATED"/>
    <property type="match status" value="1"/>
</dbReference>
<keyword evidence="6" id="KW-1185">Reference proteome</keyword>
<keyword evidence="3" id="KW-0472">Membrane</keyword>
<dbReference type="Pfam" id="PF11924">
    <property type="entry name" value="IAT_beta"/>
    <property type="match status" value="1"/>
</dbReference>
<reference evidence="5 6" key="1">
    <citation type="submission" date="2016-10" db="EMBL/GenBank/DDBJ databases">
        <title>Systematic genetic and metabolomic analysis of Xenorhabdus and Photorhabdus spp., highlights the requirements for a dual symbiotic and pathogenic life style.</title>
        <authorList>
            <person name="Tobias N.J."/>
            <person name="Wolff H."/>
            <person name="Djahanschiri B."/>
            <person name="Pidot S.J."/>
            <person name="Stinear T.P."/>
            <person name="Ebersberger I."/>
            <person name="Bode H.B."/>
        </authorList>
    </citation>
    <scope>NUCLEOTIDE SEQUENCE [LARGE SCALE GENOMIC DNA]</scope>
    <source>
        <strain evidence="5 6">DSM 22392</strain>
    </source>
</reference>
<dbReference type="InterPro" id="IPR038177">
    <property type="entry name" value="IAT_beta_sf"/>
</dbReference>
<dbReference type="InterPro" id="IPR024519">
    <property type="entry name" value="IAT_beta"/>
</dbReference>
<dbReference type="GO" id="GO:0009279">
    <property type="term" value="C:cell outer membrane"/>
    <property type="evidence" value="ECO:0007669"/>
    <property type="project" value="TreeGrafter"/>
</dbReference>
<accession>A0A1Y2SB90</accession>
<evidence type="ECO:0000313" key="6">
    <source>
        <dbReference type="Proteomes" id="UP000194350"/>
    </source>
</evidence>
<dbReference type="InterPro" id="IPR051715">
    <property type="entry name" value="Intimin-Invasin_domain"/>
</dbReference>
<dbReference type="GO" id="GO:0007155">
    <property type="term" value="P:cell adhesion"/>
    <property type="evidence" value="ECO:0007669"/>
    <property type="project" value="InterPro"/>
</dbReference>
<proteinExistence type="inferred from homology"/>
<dbReference type="PANTHER" id="PTHR39576">
    <property type="entry name" value="ATTACHING AND EFFACING PROTEIN HOMOLOG-RELATED-RELATED"/>
    <property type="match status" value="1"/>
</dbReference>
<evidence type="ECO:0000256" key="1">
    <source>
        <dbReference type="ARBA" id="ARBA00010116"/>
    </source>
</evidence>